<evidence type="ECO:0000313" key="6">
    <source>
        <dbReference type="EMBL" id="RIX27426.1"/>
    </source>
</evidence>
<dbReference type="CDD" id="cd00130">
    <property type="entry name" value="PAS"/>
    <property type="match status" value="1"/>
</dbReference>
<feature type="transmembrane region" description="Helical" evidence="1">
    <location>
        <begin position="74"/>
        <end position="93"/>
    </location>
</feature>
<dbReference type="SUPFAM" id="SSF55073">
    <property type="entry name" value="Nucleotide cyclase"/>
    <property type="match status" value="1"/>
</dbReference>
<dbReference type="InterPro" id="IPR000700">
    <property type="entry name" value="PAS-assoc_C"/>
</dbReference>
<feature type="transmembrane region" description="Helical" evidence="1">
    <location>
        <begin position="189"/>
        <end position="209"/>
    </location>
</feature>
<dbReference type="PROSITE" id="PS50887">
    <property type="entry name" value="GGDEF"/>
    <property type="match status" value="1"/>
</dbReference>
<dbReference type="PANTHER" id="PTHR44757:SF2">
    <property type="entry name" value="BIOFILM ARCHITECTURE MAINTENANCE PROTEIN MBAA"/>
    <property type="match status" value="1"/>
</dbReference>
<feature type="domain" description="PAC" evidence="3">
    <location>
        <begin position="303"/>
        <end position="355"/>
    </location>
</feature>
<dbReference type="PROSITE" id="PS50113">
    <property type="entry name" value="PAC"/>
    <property type="match status" value="1"/>
</dbReference>
<dbReference type="Gene3D" id="3.20.20.450">
    <property type="entry name" value="EAL domain"/>
    <property type="match status" value="1"/>
</dbReference>
<dbReference type="Proteomes" id="UP000285023">
    <property type="component" value="Unassembled WGS sequence"/>
</dbReference>
<evidence type="ECO:0000256" key="1">
    <source>
        <dbReference type="SAM" id="Phobius"/>
    </source>
</evidence>
<feature type="domain" description="EAL" evidence="4">
    <location>
        <begin position="529"/>
        <end position="780"/>
    </location>
</feature>
<dbReference type="InterPro" id="IPR000014">
    <property type="entry name" value="PAS"/>
</dbReference>
<dbReference type="PROSITE" id="PS50112">
    <property type="entry name" value="PAS"/>
    <property type="match status" value="1"/>
</dbReference>
<comment type="caution">
    <text evidence="6">The sequence shown here is derived from an EMBL/GenBank/DDBJ whole genome shotgun (WGS) entry which is preliminary data.</text>
</comment>
<name>A0A418PZD5_9SPHN</name>
<evidence type="ECO:0000259" key="5">
    <source>
        <dbReference type="PROSITE" id="PS50887"/>
    </source>
</evidence>
<dbReference type="SMART" id="SM00091">
    <property type="entry name" value="PAS"/>
    <property type="match status" value="1"/>
</dbReference>
<proteinExistence type="predicted"/>
<feature type="domain" description="PAS" evidence="2">
    <location>
        <begin position="245"/>
        <end position="284"/>
    </location>
</feature>
<dbReference type="InterPro" id="IPR000160">
    <property type="entry name" value="GGDEF_dom"/>
</dbReference>
<evidence type="ECO:0000259" key="3">
    <source>
        <dbReference type="PROSITE" id="PS50113"/>
    </source>
</evidence>
<dbReference type="Gene3D" id="3.30.70.270">
    <property type="match status" value="1"/>
</dbReference>
<dbReference type="PROSITE" id="PS50883">
    <property type="entry name" value="EAL"/>
    <property type="match status" value="1"/>
</dbReference>
<keyword evidence="7" id="KW-1185">Reference proteome</keyword>
<dbReference type="SMART" id="SM00052">
    <property type="entry name" value="EAL"/>
    <property type="match status" value="1"/>
</dbReference>
<dbReference type="Gene3D" id="3.30.450.20">
    <property type="entry name" value="PAS domain"/>
    <property type="match status" value="1"/>
</dbReference>
<accession>A0A418PZD5</accession>
<evidence type="ECO:0000259" key="4">
    <source>
        <dbReference type="PROSITE" id="PS50883"/>
    </source>
</evidence>
<dbReference type="InterPro" id="IPR029787">
    <property type="entry name" value="Nucleotide_cyclase"/>
</dbReference>
<keyword evidence="1" id="KW-0812">Transmembrane</keyword>
<dbReference type="InterPro" id="IPR001633">
    <property type="entry name" value="EAL_dom"/>
</dbReference>
<dbReference type="SMART" id="SM00267">
    <property type="entry name" value="GGDEF"/>
    <property type="match status" value="1"/>
</dbReference>
<gene>
    <name evidence="6" type="ORF">D3M59_10320</name>
</gene>
<dbReference type="AlphaFoldDB" id="A0A418PZD5"/>
<dbReference type="EMBL" id="QXTF01000003">
    <property type="protein sequence ID" value="RIX27426.1"/>
    <property type="molecule type" value="Genomic_DNA"/>
</dbReference>
<dbReference type="InterPro" id="IPR052155">
    <property type="entry name" value="Biofilm_reg_signaling"/>
</dbReference>
<dbReference type="Pfam" id="PF00563">
    <property type="entry name" value="EAL"/>
    <property type="match status" value="1"/>
</dbReference>
<feature type="transmembrane region" description="Helical" evidence="1">
    <location>
        <begin position="114"/>
        <end position="136"/>
    </location>
</feature>
<feature type="transmembrane region" description="Helical" evidence="1">
    <location>
        <begin position="45"/>
        <end position="68"/>
    </location>
</feature>
<dbReference type="SUPFAM" id="SSF141868">
    <property type="entry name" value="EAL domain-like"/>
    <property type="match status" value="1"/>
</dbReference>
<dbReference type="NCBIfam" id="TIGR00229">
    <property type="entry name" value="sensory_box"/>
    <property type="match status" value="1"/>
</dbReference>
<dbReference type="CDD" id="cd01949">
    <property type="entry name" value="GGDEF"/>
    <property type="match status" value="1"/>
</dbReference>
<dbReference type="InterPro" id="IPR035919">
    <property type="entry name" value="EAL_sf"/>
</dbReference>
<keyword evidence="1" id="KW-1133">Transmembrane helix</keyword>
<dbReference type="NCBIfam" id="TIGR00254">
    <property type="entry name" value="GGDEF"/>
    <property type="match status" value="1"/>
</dbReference>
<reference evidence="6 7" key="1">
    <citation type="submission" date="2018-09" db="EMBL/GenBank/DDBJ databases">
        <title>Sphingomonas sp. DAC4.</title>
        <authorList>
            <person name="Seo T."/>
        </authorList>
    </citation>
    <scope>NUCLEOTIDE SEQUENCE [LARGE SCALE GENOMIC DNA]</scope>
    <source>
        <strain evidence="6 7">DAC4</strain>
    </source>
</reference>
<protein>
    <submittedName>
        <fullName evidence="6">EAL domain-containing protein</fullName>
    </submittedName>
</protein>
<dbReference type="InterPro" id="IPR043128">
    <property type="entry name" value="Rev_trsase/Diguanyl_cyclase"/>
</dbReference>
<dbReference type="RefSeq" id="WP_119533578.1">
    <property type="nucleotide sequence ID" value="NZ_QXTF01000003.1"/>
</dbReference>
<dbReference type="PANTHER" id="PTHR44757">
    <property type="entry name" value="DIGUANYLATE CYCLASE DGCP"/>
    <property type="match status" value="1"/>
</dbReference>
<evidence type="ECO:0000313" key="7">
    <source>
        <dbReference type="Proteomes" id="UP000285023"/>
    </source>
</evidence>
<evidence type="ECO:0000259" key="2">
    <source>
        <dbReference type="PROSITE" id="PS50112"/>
    </source>
</evidence>
<dbReference type="CDD" id="cd01948">
    <property type="entry name" value="EAL"/>
    <property type="match status" value="1"/>
</dbReference>
<keyword evidence="1" id="KW-0472">Membrane</keyword>
<dbReference type="OrthoDB" id="9814202at2"/>
<dbReference type="SUPFAM" id="SSF55785">
    <property type="entry name" value="PYP-like sensor domain (PAS domain)"/>
    <property type="match status" value="1"/>
</dbReference>
<sequence>MAGASVTSTNYRRDKARKLRSRDILSLARPRDWVSRAVRQAQLDALVRLVPATVAVQILTAAVLVIGLRGSIDNLQLGLWFGTALLLCFLRGIRAVRLRIDPEYAQAHPARLGTICLVITMLAALWLVPPLFWFDAAPPSEKIFMCVLIAALLSAGSITLVSLPQAAMIYIAIVTVGCATLALKFDSMAMFMLTFVYAGVLALNVLSSARQFILHTRDRIELKEQGEIIKLLREFEASGSGGLWELNGSLRLTKMSPELLSAIGFTEDEVIGRPYRTLLDPADRIAGLSTGMRSLFTDLEEGNAFKDRAVPSSNRERWWSLSGKPMFDERGLLVGWRGVASDITEARLTGNDSVRAARTDPLTGLANRLLVRELLEEAVMRQSEGLDGCALFLVDLDRFKLVNDTLGHAIGDQLLVEVGQRLSKAVDSGGRVGRIGGDEFAIIWHGPTERADLAAVAEKIIAELSKSVSIGAANLHIGATIGIAVCPSDGLREEQLMRSADLALYRAKEAGRGGHAFFERFMFDEAEDNRLLEQDVREALSSNGLTLAYQPIIDASTGEIVAREALLRWRHPRRGDIPPDQFIPIIEDAGLIHQIGDWVIREACAQAARWDSRMRVAVNISAAQLSGAGLSKTVLGALASSRLEPSRLELEVTENVFLGDDAATLTSLERLRALGVRLVLDDFGKGYSSFGYLSRAQFSKIKIDQSFVRGAAEGSKDCVAIVHAILALARGLGVETTAEGVETEAQAEVMRCLGCAQLQGFHFGRPVPVEEFAGADEAVRHRRSA</sequence>
<dbReference type="Pfam" id="PF13426">
    <property type="entry name" value="PAS_9"/>
    <property type="match status" value="1"/>
</dbReference>
<feature type="domain" description="GGDEF" evidence="5">
    <location>
        <begin position="387"/>
        <end position="520"/>
    </location>
</feature>
<dbReference type="Pfam" id="PF00990">
    <property type="entry name" value="GGDEF"/>
    <property type="match status" value="1"/>
</dbReference>
<dbReference type="InterPro" id="IPR035965">
    <property type="entry name" value="PAS-like_dom_sf"/>
</dbReference>
<organism evidence="6 7">
    <name type="scientific">Sphingomonas edaphi</name>
    <dbReference type="NCBI Taxonomy" id="2315689"/>
    <lineage>
        <taxon>Bacteria</taxon>
        <taxon>Pseudomonadati</taxon>
        <taxon>Pseudomonadota</taxon>
        <taxon>Alphaproteobacteria</taxon>
        <taxon>Sphingomonadales</taxon>
        <taxon>Sphingomonadaceae</taxon>
        <taxon>Sphingomonas</taxon>
    </lineage>
</organism>